<name>A0A1G9Q1E2_9SPHI</name>
<dbReference type="STRING" id="990371.SAMN05421813_10560"/>
<dbReference type="EMBL" id="FNHH01000005">
    <property type="protein sequence ID" value="SDM04317.1"/>
    <property type="molecule type" value="Genomic_DNA"/>
</dbReference>
<gene>
    <name evidence="2" type="ORF">SAMN05421813_10560</name>
</gene>
<feature type="transmembrane region" description="Helical" evidence="1">
    <location>
        <begin position="77"/>
        <end position="96"/>
    </location>
</feature>
<evidence type="ECO:0000256" key="1">
    <source>
        <dbReference type="SAM" id="Phobius"/>
    </source>
</evidence>
<evidence type="ECO:0000313" key="3">
    <source>
        <dbReference type="Proteomes" id="UP000199226"/>
    </source>
</evidence>
<dbReference type="RefSeq" id="WP_090701291.1">
    <property type="nucleotide sequence ID" value="NZ_FNHH01000005.1"/>
</dbReference>
<organism evidence="2 3">
    <name type="scientific">Daejeonella rubra</name>
    <dbReference type="NCBI Taxonomy" id="990371"/>
    <lineage>
        <taxon>Bacteria</taxon>
        <taxon>Pseudomonadati</taxon>
        <taxon>Bacteroidota</taxon>
        <taxon>Sphingobacteriia</taxon>
        <taxon>Sphingobacteriales</taxon>
        <taxon>Sphingobacteriaceae</taxon>
        <taxon>Daejeonella</taxon>
    </lineage>
</organism>
<dbReference type="Proteomes" id="UP000199226">
    <property type="component" value="Unassembled WGS sequence"/>
</dbReference>
<dbReference type="OrthoDB" id="798489at2"/>
<keyword evidence="1" id="KW-0812">Transmembrane</keyword>
<accession>A0A1G9Q1E2</accession>
<protein>
    <submittedName>
        <fullName evidence="2">Uncharacterized protein</fullName>
    </submittedName>
</protein>
<feature type="transmembrane region" description="Helical" evidence="1">
    <location>
        <begin position="12"/>
        <end position="33"/>
    </location>
</feature>
<proteinExistence type="predicted"/>
<evidence type="ECO:0000313" key="2">
    <source>
        <dbReference type="EMBL" id="SDM04317.1"/>
    </source>
</evidence>
<feature type="transmembrane region" description="Helical" evidence="1">
    <location>
        <begin position="140"/>
        <end position="161"/>
    </location>
</feature>
<reference evidence="3" key="1">
    <citation type="submission" date="2016-10" db="EMBL/GenBank/DDBJ databases">
        <authorList>
            <person name="Varghese N."/>
            <person name="Submissions S."/>
        </authorList>
    </citation>
    <scope>NUCLEOTIDE SEQUENCE [LARGE SCALE GENOMIC DNA]</scope>
    <source>
        <strain evidence="3">DSM 24536</strain>
    </source>
</reference>
<dbReference type="AlphaFoldDB" id="A0A1G9Q1E2"/>
<sequence length="170" mass="19144">MDNSFFAYIQELELIAFFSGFPLIYATILVVAGSSNLKQGFKSKLVQLLPYGYALAGTLYLGLILKNLYPNYSLENIQHPYLTIWGLLAILFWIPAISKKTSISLMHSLVIFIVLIKNLLTQLTSSSADINMVRNDMKIYTASLILNLGTFACLLLLSFVLNHFRKKIIT</sequence>
<feature type="transmembrane region" description="Helical" evidence="1">
    <location>
        <begin position="45"/>
        <end position="65"/>
    </location>
</feature>
<feature type="transmembrane region" description="Helical" evidence="1">
    <location>
        <begin position="103"/>
        <end position="120"/>
    </location>
</feature>
<keyword evidence="3" id="KW-1185">Reference proteome</keyword>
<keyword evidence="1" id="KW-0472">Membrane</keyword>
<keyword evidence="1" id="KW-1133">Transmembrane helix</keyword>